<feature type="transmembrane region" description="Helical" evidence="2">
    <location>
        <begin position="525"/>
        <end position="552"/>
    </location>
</feature>
<keyword evidence="4" id="KW-0830">Ubiquinone</keyword>
<dbReference type="PANTHER" id="PTHR10566:SF113">
    <property type="entry name" value="PROTEIN ACTIVITY OF BC1 COMPLEX KINASE 7, CHLOROPLASTIC"/>
    <property type="match status" value="1"/>
</dbReference>
<dbReference type="GO" id="GO:0004672">
    <property type="term" value="F:protein kinase activity"/>
    <property type="evidence" value="ECO:0007669"/>
    <property type="project" value="InterPro"/>
</dbReference>
<sequence length="558" mass="64839">MRLFLYKRRKKLKRYREIAKILTKYGFDMIAERIDNRSIISKMFIRSKKYSQKYTRGERIRFTLEELGPTFIKFGQILSTRYDILPKDIVDELSKLQDEITPFDLDTAKSIIRDELGKDLEDVFIEFQEEPLAAASIGQVYRGVLKDGNKVVIKVQRPNIDEIIKQDIDILYTLARLFDDILKKKMVISTRDIVEEFSYFIRKELDYTYEAQNCERFRMYFKNDERVVIPKTYWEYTTKKVLVMEEIKGIKVSDIDEIDKMGFNKEKLSELGAKVFLEQIFIHGFFHGDPHPGNILVLSENKISFIDFGVVGYLDNLTFEFITTLLRAAIDRDIDKIVESLYKMNAISAETDEIGLKKELFFIINYYFDLPINKINFGEAFNEIMSIAYKYKLKMPSQLTLLIKSIITIEGTGKKLNPHFNLSRISKEIIKKITKRKFNPKSVTKKIIDTTTENIENIFEITNRVNDILYKIDKDKLKIKMEIEGLNKLEKEIYIMTNKLALSLIISSIIVGSSIIIQAHTGPEILGMSAFGLIGFLAAGILGVSLIVSILLNKRNYK</sequence>
<dbReference type="InterPro" id="IPR004147">
    <property type="entry name" value="ABC1_dom"/>
</dbReference>
<gene>
    <name evidence="4" type="ORF">SAMN02745135_01100</name>
</gene>
<name>A0A1M5TQT6_9FIRM</name>
<evidence type="ECO:0000259" key="3">
    <source>
        <dbReference type="PROSITE" id="PS50011"/>
    </source>
</evidence>
<evidence type="ECO:0000313" key="4">
    <source>
        <dbReference type="EMBL" id="SHH53049.1"/>
    </source>
</evidence>
<dbReference type="InterPro" id="IPR011009">
    <property type="entry name" value="Kinase-like_dom_sf"/>
</dbReference>
<dbReference type="CDD" id="cd05121">
    <property type="entry name" value="ABC1_ADCK3-like"/>
    <property type="match status" value="1"/>
</dbReference>
<keyword evidence="5" id="KW-1185">Reference proteome</keyword>
<dbReference type="SUPFAM" id="SSF56112">
    <property type="entry name" value="Protein kinase-like (PK-like)"/>
    <property type="match status" value="1"/>
</dbReference>
<dbReference type="PROSITE" id="PS50011">
    <property type="entry name" value="PROTEIN_KINASE_DOM"/>
    <property type="match status" value="1"/>
</dbReference>
<feature type="domain" description="Protein kinase" evidence="3">
    <location>
        <begin position="126"/>
        <end position="459"/>
    </location>
</feature>
<dbReference type="Proteomes" id="UP000183967">
    <property type="component" value="Unassembled WGS sequence"/>
</dbReference>
<reference evidence="5" key="1">
    <citation type="submission" date="2016-11" db="EMBL/GenBank/DDBJ databases">
        <authorList>
            <person name="Varghese N."/>
            <person name="Submissions S."/>
        </authorList>
    </citation>
    <scope>NUCLEOTIDE SEQUENCE [LARGE SCALE GENOMIC DNA]</scope>
    <source>
        <strain evidence="5">DSM 13643</strain>
    </source>
</reference>
<dbReference type="InterPro" id="IPR000719">
    <property type="entry name" value="Prot_kinase_dom"/>
</dbReference>
<dbReference type="GO" id="GO:0005524">
    <property type="term" value="F:ATP binding"/>
    <property type="evidence" value="ECO:0007669"/>
    <property type="project" value="InterPro"/>
</dbReference>
<proteinExistence type="inferred from homology"/>
<keyword evidence="2" id="KW-0472">Membrane</keyword>
<evidence type="ECO:0000313" key="5">
    <source>
        <dbReference type="Proteomes" id="UP000183967"/>
    </source>
</evidence>
<feature type="transmembrane region" description="Helical" evidence="2">
    <location>
        <begin position="500"/>
        <end position="519"/>
    </location>
</feature>
<protein>
    <submittedName>
        <fullName evidence="4">Ubiquinone biosynthesis protein</fullName>
    </submittedName>
</protein>
<dbReference type="PANTHER" id="PTHR10566">
    <property type="entry name" value="CHAPERONE-ACTIVITY OF BC1 COMPLEX CABC1 -RELATED"/>
    <property type="match status" value="1"/>
</dbReference>
<dbReference type="InterPro" id="IPR050154">
    <property type="entry name" value="UbiB_kinase"/>
</dbReference>
<keyword evidence="2" id="KW-0812">Transmembrane</keyword>
<keyword evidence="2" id="KW-1133">Transmembrane helix</keyword>
<evidence type="ECO:0000256" key="1">
    <source>
        <dbReference type="ARBA" id="ARBA00009670"/>
    </source>
</evidence>
<accession>A0A1M5TQT6</accession>
<dbReference type="EMBL" id="FQXO01000024">
    <property type="protein sequence ID" value="SHH53049.1"/>
    <property type="molecule type" value="Genomic_DNA"/>
</dbReference>
<dbReference type="AlphaFoldDB" id="A0A1M5TQT6"/>
<comment type="similarity">
    <text evidence="1">Belongs to the protein kinase superfamily. ADCK protein kinase family.</text>
</comment>
<dbReference type="Pfam" id="PF03109">
    <property type="entry name" value="ABC1"/>
    <property type="match status" value="1"/>
</dbReference>
<organism evidence="4 5">
    <name type="scientific">Caloranaerobacter azorensis DSM 13643</name>
    <dbReference type="NCBI Taxonomy" id="1121264"/>
    <lineage>
        <taxon>Bacteria</taxon>
        <taxon>Bacillati</taxon>
        <taxon>Bacillota</taxon>
        <taxon>Tissierellia</taxon>
        <taxon>Tissierellales</taxon>
        <taxon>Thermohalobacteraceae</taxon>
        <taxon>Caloranaerobacter</taxon>
    </lineage>
</organism>
<dbReference type="RefSeq" id="WP_073196102.1">
    <property type="nucleotide sequence ID" value="NZ_FQXO01000024.1"/>
</dbReference>
<evidence type="ECO:0000256" key="2">
    <source>
        <dbReference type="SAM" id="Phobius"/>
    </source>
</evidence>